<reference evidence="4 5" key="1">
    <citation type="submission" date="2018-03" db="EMBL/GenBank/DDBJ databases">
        <title>Cereibacter changlensis.</title>
        <authorList>
            <person name="Meyer T.E."/>
            <person name="Miller S."/>
            <person name="Lodha T."/>
            <person name="Gandham S."/>
            <person name="Chintalapati S."/>
            <person name="Chintalapati V.R."/>
        </authorList>
    </citation>
    <scope>NUCLEOTIDE SEQUENCE [LARGE SCALE GENOMIC DNA]</scope>
    <source>
        <strain evidence="4 5">JA139</strain>
    </source>
</reference>
<feature type="domain" description="Response regulatory" evidence="3">
    <location>
        <begin position="16"/>
        <end position="132"/>
    </location>
</feature>
<dbReference type="CDD" id="cd00156">
    <property type="entry name" value="REC"/>
    <property type="match status" value="1"/>
</dbReference>
<dbReference type="Pfam" id="PF00072">
    <property type="entry name" value="Response_reg"/>
    <property type="match status" value="1"/>
</dbReference>
<dbReference type="InterPro" id="IPR036457">
    <property type="entry name" value="PPM-type-like_dom_sf"/>
</dbReference>
<dbReference type="PANTHER" id="PTHR43156:SF2">
    <property type="entry name" value="STAGE II SPORULATION PROTEIN E"/>
    <property type="match status" value="1"/>
</dbReference>
<dbReference type="EMBL" id="PZKG01000001">
    <property type="protein sequence ID" value="PTE23779.1"/>
    <property type="molecule type" value="Genomic_DNA"/>
</dbReference>
<dbReference type="InterPro" id="IPR052016">
    <property type="entry name" value="Bact_Sigma-Reg"/>
</dbReference>
<dbReference type="SUPFAM" id="SSF81606">
    <property type="entry name" value="PP2C-like"/>
    <property type="match status" value="1"/>
</dbReference>
<dbReference type="InterPro" id="IPR001789">
    <property type="entry name" value="Sig_transdc_resp-reg_receiver"/>
</dbReference>
<dbReference type="Gene3D" id="3.40.50.2300">
    <property type="match status" value="1"/>
</dbReference>
<keyword evidence="1" id="KW-0378">Hydrolase</keyword>
<dbReference type="AlphaFoldDB" id="A0A2T4K0V4"/>
<keyword evidence="5" id="KW-1185">Reference proteome</keyword>
<sequence length="412" mass="44163">MLRRPRRREALPTDRHVLVVDDSRAQRRVLSVLLQRWGYRVTEAGSGEAALALCRGSGFDMVVSDWMMPGMSGLEFCRAFRALPREGYAYFILLTSRSAAGAVVDGLDCGADDFLGKPVAPDELRARLRAGERILGMQAELVEKNHLLGAALGELRGIQDALDRDLIEARKLQQALTPDRRRCFGGSTATMLIRPAGPVGGDLAGCFEIGPGRAGLYSVDVSGHGIASAMMTTRLAGLLSAASPERNLALSGAGGAWPPEELARRFNRMMLEELRIEQYFTMAYAEVDLGSGRVALVQAGHPYPAVLRRDGTVEFLGAGGLPIGLIEQAIYDRVEAQLAPGDRLLLLSDGVTDCRAPDGAELGQEGLARILRANAGLGDAELLEALVWKLHDHAGGADLADDASGVLFCYQG</sequence>
<dbReference type="GO" id="GO:0000160">
    <property type="term" value="P:phosphorelay signal transduction system"/>
    <property type="evidence" value="ECO:0007669"/>
    <property type="project" value="InterPro"/>
</dbReference>
<organism evidence="4 5">
    <name type="scientific">Cereibacter changlensis JA139</name>
    <dbReference type="NCBI Taxonomy" id="1188249"/>
    <lineage>
        <taxon>Bacteria</taxon>
        <taxon>Pseudomonadati</taxon>
        <taxon>Pseudomonadota</taxon>
        <taxon>Alphaproteobacteria</taxon>
        <taxon>Rhodobacterales</taxon>
        <taxon>Paracoccaceae</taxon>
        <taxon>Cereibacter</taxon>
    </lineage>
</organism>
<comment type="caution">
    <text evidence="4">The sequence shown here is derived from an EMBL/GenBank/DDBJ whole genome shotgun (WGS) entry which is preliminary data.</text>
</comment>
<dbReference type="SUPFAM" id="SSF52172">
    <property type="entry name" value="CheY-like"/>
    <property type="match status" value="1"/>
</dbReference>
<dbReference type="Gene3D" id="3.60.40.10">
    <property type="entry name" value="PPM-type phosphatase domain"/>
    <property type="match status" value="1"/>
</dbReference>
<proteinExistence type="predicted"/>
<dbReference type="PROSITE" id="PS50110">
    <property type="entry name" value="RESPONSE_REGULATORY"/>
    <property type="match status" value="1"/>
</dbReference>
<dbReference type="PANTHER" id="PTHR43156">
    <property type="entry name" value="STAGE II SPORULATION PROTEIN E-RELATED"/>
    <property type="match status" value="1"/>
</dbReference>
<evidence type="ECO:0000256" key="2">
    <source>
        <dbReference type="PROSITE-ProRule" id="PRU00169"/>
    </source>
</evidence>
<dbReference type="GO" id="GO:0016791">
    <property type="term" value="F:phosphatase activity"/>
    <property type="evidence" value="ECO:0007669"/>
    <property type="project" value="TreeGrafter"/>
</dbReference>
<dbReference type="Pfam" id="PF07228">
    <property type="entry name" value="SpoIIE"/>
    <property type="match status" value="1"/>
</dbReference>
<protein>
    <submittedName>
        <fullName evidence="4">Fused response regulator/phosphatase</fullName>
    </submittedName>
</protein>
<feature type="modified residue" description="4-aspartylphosphate" evidence="2">
    <location>
        <position position="65"/>
    </location>
</feature>
<evidence type="ECO:0000256" key="1">
    <source>
        <dbReference type="ARBA" id="ARBA00022801"/>
    </source>
</evidence>
<dbReference type="SMART" id="SM00331">
    <property type="entry name" value="PP2C_SIG"/>
    <property type="match status" value="1"/>
</dbReference>
<evidence type="ECO:0000313" key="5">
    <source>
        <dbReference type="Proteomes" id="UP000241010"/>
    </source>
</evidence>
<gene>
    <name evidence="4" type="ORF">C5F48_00560</name>
</gene>
<dbReference type="OrthoDB" id="9811749at2"/>
<evidence type="ECO:0000313" key="4">
    <source>
        <dbReference type="EMBL" id="PTE23779.1"/>
    </source>
</evidence>
<dbReference type="InterPro" id="IPR001932">
    <property type="entry name" value="PPM-type_phosphatase-like_dom"/>
</dbReference>
<keyword evidence="2" id="KW-0597">Phosphoprotein</keyword>
<dbReference type="SMART" id="SM00448">
    <property type="entry name" value="REC"/>
    <property type="match status" value="1"/>
</dbReference>
<name>A0A2T4K0V4_9RHOB</name>
<evidence type="ECO:0000259" key="3">
    <source>
        <dbReference type="PROSITE" id="PS50110"/>
    </source>
</evidence>
<dbReference type="RefSeq" id="WP_107661959.1">
    <property type="nucleotide sequence ID" value="NZ_PZKG01000001.1"/>
</dbReference>
<dbReference type="InterPro" id="IPR011006">
    <property type="entry name" value="CheY-like_superfamily"/>
</dbReference>
<dbReference type="Proteomes" id="UP000241010">
    <property type="component" value="Unassembled WGS sequence"/>
</dbReference>
<accession>A0A2T4K0V4</accession>